<dbReference type="InterPro" id="IPR003673">
    <property type="entry name" value="CoA-Trfase_fam_III"/>
</dbReference>
<keyword evidence="3" id="KW-1185">Reference proteome</keyword>
<gene>
    <name evidence="2" type="ORF">AN477_17710</name>
</gene>
<evidence type="ECO:0000313" key="3">
    <source>
        <dbReference type="Proteomes" id="UP000050482"/>
    </source>
</evidence>
<dbReference type="Pfam" id="PF02515">
    <property type="entry name" value="CoA_transf_3"/>
    <property type="match status" value="1"/>
</dbReference>
<dbReference type="Gene3D" id="3.30.1540.10">
    <property type="entry name" value="formyl-coa transferase, domain 3"/>
    <property type="match status" value="1"/>
</dbReference>
<dbReference type="Proteomes" id="UP000050482">
    <property type="component" value="Unassembled WGS sequence"/>
</dbReference>
<dbReference type="PANTHER" id="PTHR48207">
    <property type="entry name" value="SUCCINATE--HYDROXYMETHYLGLUTARATE COA-TRANSFERASE"/>
    <property type="match status" value="1"/>
</dbReference>
<dbReference type="PATRIC" id="fig|471514.4.peg.5012"/>
<sequence>MGPLNDIRVIEIGSLLAGPFTGRLLGDFGAEVIKIETPDKEDTMRRWGQRVGEDGILWPVMSRNKKSITLNLREREGQAIFLDLVKKSDVVLENFRPGTLEKWGLDYETLKTVNPRVILLRTSGFGQTGPYSSQAGFGSVGEAMGGIRYVTGYPDRPPTRIGISIGDSLAAVFATIGCLMALHERERSGLGQVVDTAIYEAVFTMMEGLVPEYQLTGFIRERTGNTIPGVAPANIYETKDGSHVVMGANANNVFARLAQAMGRGELATDARFSTHIARGENQEELDSMVNEWTKQHDSSEVLNILHENGVPAGKIYNAKDIIEDEHYRARDMILSMIHPTMGEFKMPGIVPKLSRTPGEVKWVGPTTMGEHNAEVYGDLLGISTEEMQRLKEAKVI</sequence>
<evidence type="ECO:0000256" key="1">
    <source>
        <dbReference type="ARBA" id="ARBA00022679"/>
    </source>
</evidence>
<evidence type="ECO:0000313" key="2">
    <source>
        <dbReference type="EMBL" id="KPV42432.1"/>
    </source>
</evidence>
<dbReference type="PANTHER" id="PTHR48207:SF3">
    <property type="entry name" value="SUCCINATE--HYDROXYMETHYLGLUTARATE COA-TRANSFERASE"/>
    <property type="match status" value="1"/>
</dbReference>
<dbReference type="Gene3D" id="3.40.50.10540">
    <property type="entry name" value="Crotonobetainyl-coa:carnitine coa-transferase, domain 1"/>
    <property type="match status" value="1"/>
</dbReference>
<dbReference type="EMBL" id="LJCO01000077">
    <property type="protein sequence ID" value="KPV42432.1"/>
    <property type="molecule type" value="Genomic_DNA"/>
</dbReference>
<dbReference type="OrthoDB" id="9797653at2"/>
<reference evidence="2 3" key="1">
    <citation type="submission" date="2015-09" db="EMBL/GenBank/DDBJ databases">
        <title>Draft genome sequence of Alicyclobacillus ferrooxydans DSM 22381.</title>
        <authorList>
            <person name="Hemp J."/>
        </authorList>
    </citation>
    <scope>NUCLEOTIDE SEQUENCE [LARGE SCALE GENOMIC DNA]</scope>
    <source>
        <strain evidence="2 3">TC-34</strain>
    </source>
</reference>
<dbReference type="STRING" id="471514.AN477_17710"/>
<dbReference type="RefSeq" id="WP_054970503.1">
    <property type="nucleotide sequence ID" value="NZ_LJCO01000077.1"/>
</dbReference>
<dbReference type="InterPro" id="IPR044855">
    <property type="entry name" value="CoA-Trfase_III_dom3_sf"/>
</dbReference>
<dbReference type="InterPro" id="IPR023606">
    <property type="entry name" value="CoA-Trfase_III_dom_1_sf"/>
</dbReference>
<dbReference type="SUPFAM" id="SSF89796">
    <property type="entry name" value="CoA-transferase family III (CaiB/BaiF)"/>
    <property type="match status" value="1"/>
</dbReference>
<accession>A0A0P9CHB0</accession>
<organism evidence="2 3">
    <name type="scientific">Alicyclobacillus ferrooxydans</name>
    <dbReference type="NCBI Taxonomy" id="471514"/>
    <lineage>
        <taxon>Bacteria</taxon>
        <taxon>Bacillati</taxon>
        <taxon>Bacillota</taxon>
        <taxon>Bacilli</taxon>
        <taxon>Bacillales</taxon>
        <taxon>Alicyclobacillaceae</taxon>
        <taxon>Alicyclobacillus</taxon>
    </lineage>
</organism>
<dbReference type="AlphaFoldDB" id="A0A0P9CHB0"/>
<comment type="caution">
    <text evidence="2">The sequence shown here is derived from an EMBL/GenBank/DDBJ whole genome shotgun (WGS) entry which is preliminary data.</text>
</comment>
<protein>
    <submittedName>
        <fullName evidence="2">CoA-transferase</fullName>
    </submittedName>
</protein>
<proteinExistence type="predicted"/>
<name>A0A0P9CHB0_9BACL</name>
<keyword evidence="1 2" id="KW-0808">Transferase</keyword>
<dbReference type="InterPro" id="IPR050483">
    <property type="entry name" value="CoA-transferase_III_domain"/>
</dbReference>
<dbReference type="GO" id="GO:0008410">
    <property type="term" value="F:CoA-transferase activity"/>
    <property type="evidence" value="ECO:0007669"/>
    <property type="project" value="TreeGrafter"/>
</dbReference>